<dbReference type="GO" id="GO:0005743">
    <property type="term" value="C:mitochondrial inner membrane"/>
    <property type="evidence" value="ECO:0007669"/>
    <property type="project" value="UniProtKB-SubCell"/>
</dbReference>
<dbReference type="InterPro" id="IPR029028">
    <property type="entry name" value="Alpha/beta_knot_MTases"/>
</dbReference>
<evidence type="ECO:0000256" key="7">
    <source>
        <dbReference type="ARBA" id="ARBA00022737"/>
    </source>
</evidence>
<dbReference type="InterPro" id="IPR016193">
    <property type="entry name" value="Cytidine_deaminase-like"/>
</dbReference>
<dbReference type="PRINTS" id="PR00114">
    <property type="entry name" value="STPHPHTASE"/>
</dbReference>
<dbReference type="Pfam" id="PF00383">
    <property type="entry name" value="dCMP_cyt_deam_1"/>
    <property type="match status" value="1"/>
</dbReference>
<dbReference type="InterPro" id="IPR029026">
    <property type="entry name" value="tRNA_m1G_MTases_N"/>
</dbReference>
<dbReference type="Gene3D" id="3.60.21.10">
    <property type="match status" value="1"/>
</dbReference>
<feature type="repeat" description="Solcar" evidence="12">
    <location>
        <begin position="83"/>
        <end position="165"/>
    </location>
</feature>
<dbReference type="Proteomes" id="UP000054632">
    <property type="component" value="Unassembled WGS sequence"/>
</dbReference>
<dbReference type="SUPFAM" id="SSF56300">
    <property type="entry name" value="Metallo-dependent phosphatases"/>
    <property type="match status" value="1"/>
</dbReference>
<dbReference type="InterPro" id="IPR053888">
    <property type="entry name" value="MRM3-like_sub_bind"/>
</dbReference>
<dbReference type="SMART" id="SM00156">
    <property type="entry name" value="PP2Ac"/>
    <property type="match status" value="1"/>
</dbReference>
<keyword evidence="5" id="KW-0808">Transferase</keyword>
<feature type="transmembrane region" description="Helical" evidence="13">
    <location>
        <begin position="232"/>
        <end position="255"/>
    </location>
</feature>
<evidence type="ECO:0000256" key="13">
    <source>
        <dbReference type="SAM" id="Phobius"/>
    </source>
</evidence>
<dbReference type="GO" id="GO:0032259">
    <property type="term" value="P:methylation"/>
    <property type="evidence" value="ECO:0007669"/>
    <property type="project" value="UniProtKB-KW"/>
</dbReference>
<dbReference type="InterPro" id="IPR004843">
    <property type="entry name" value="Calcineurin-like_PHP"/>
</dbReference>
<dbReference type="Gene3D" id="1.50.40.10">
    <property type="entry name" value="Mitochondrial carrier domain"/>
    <property type="match status" value="1"/>
</dbReference>
<keyword evidence="9 13" id="KW-1133">Transmembrane helix</keyword>
<gene>
    <name evidence="15" type="primary">slc25a26</name>
    <name evidence="15" type="ORF">T4A_3251</name>
</gene>
<dbReference type="InterPro" id="IPR018108">
    <property type="entry name" value="MCP_transmembrane"/>
</dbReference>
<reference evidence="15 16" key="1">
    <citation type="submission" date="2015-01" db="EMBL/GenBank/DDBJ databases">
        <title>Evolution of Trichinella species and genotypes.</title>
        <authorList>
            <person name="Korhonen P.K."/>
            <person name="Edoardo P."/>
            <person name="Giuseppe L.R."/>
            <person name="Gasser R.B."/>
        </authorList>
    </citation>
    <scope>NUCLEOTIDE SEQUENCE [LARGE SCALE GENOMIC DNA]</scope>
    <source>
        <strain evidence="15">ISS13</strain>
    </source>
</reference>
<evidence type="ECO:0000256" key="8">
    <source>
        <dbReference type="ARBA" id="ARBA00022792"/>
    </source>
</evidence>
<evidence type="ECO:0000256" key="12">
    <source>
        <dbReference type="PROSITE-ProRule" id="PRU00282"/>
    </source>
</evidence>
<dbReference type="PANTHER" id="PTHR45667">
    <property type="entry name" value="S-ADENOSYLMETHIONINE MITOCHONDRIAL CARRIER PROTEIN"/>
    <property type="match status" value="1"/>
</dbReference>
<evidence type="ECO:0000313" key="16">
    <source>
        <dbReference type="Proteomes" id="UP000054632"/>
    </source>
</evidence>
<dbReference type="GO" id="GO:0003723">
    <property type="term" value="F:RNA binding"/>
    <property type="evidence" value="ECO:0007669"/>
    <property type="project" value="InterPro"/>
</dbReference>
<comment type="subcellular location">
    <subcellularLocation>
        <location evidence="1">Mitochondrion inner membrane</location>
        <topology evidence="1">Multi-pass membrane protein</topology>
    </subcellularLocation>
</comment>
<evidence type="ECO:0000256" key="9">
    <source>
        <dbReference type="ARBA" id="ARBA00022989"/>
    </source>
</evidence>
<feature type="transmembrane region" description="Helical" evidence="13">
    <location>
        <begin position="48"/>
        <end position="70"/>
    </location>
</feature>
<dbReference type="Pfam" id="PF00153">
    <property type="entry name" value="Mito_carr"/>
    <property type="match status" value="3"/>
</dbReference>
<accession>A0A0V1EH42</accession>
<dbReference type="SUPFAM" id="SSF103506">
    <property type="entry name" value="Mitochondrial carrier"/>
    <property type="match status" value="1"/>
</dbReference>
<dbReference type="PROSITE" id="PS51747">
    <property type="entry name" value="CYT_DCMP_DEAMINASES_2"/>
    <property type="match status" value="1"/>
</dbReference>
<dbReference type="Pfam" id="PF22435">
    <property type="entry name" value="MRM3-like_sub_bind"/>
    <property type="match status" value="1"/>
</dbReference>
<dbReference type="InterPro" id="IPR001537">
    <property type="entry name" value="SpoU_MeTrfase"/>
</dbReference>
<dbReference type="SUPFAM" id="SSF75217">
    <property type="entry name" value="alpha/beta knot"/>
    <property type="match status" value="1"/>
</dbReference>
<dbReference type="GO" id="GO:0006396">
    <property type="term" value="P:RNA processing"/>
    <property type="evidence" value="ECO:0007669"/>
    <property type="project" value="InterPro"/>
</dbReference>
<dbReference type="GO" id="GO:0008173">
    <property type="term" value="F:RNA methyltransferase activity"/>
    <property type="evidence" value="ECO:0007669"/>
    <property type="project" value="InterPro"/>
</dbReference>
<dbReference type="Gene3D" id="3.40.140.10">
    <property type="entry name" value="Cytidine Deaminase, domain 2"/>
    <property type="match status" value="1"/>
</dbReference>
<keyword evidence="4" id="KW-0489">Methyltransferase</keyword>
<dbReference type="InterPro" id="IPR023395">
    <property type="entry name" value="MCP_dom_sf"/>
</dbReference>
<dbReference type="InterPro" id="IPR006186">
    <property type="entry name" value="Ser/Thr-sp_prot-phosphatase"/>
</dbReference>
<sequence>MTASSPHTLICGAFAGWVVDMVLHPLDTIKTRLQSSAGFKSSGGFSSIYAGIPSVAVGSAPSSALFFFTYERSKQSVSKHIHNDFIVHMISAAFGETVACCVRVPTEVFKQNLQTNPRISLRNIFNSIISKHGFGGFYRGFGSTLCRDIPFSVIQFPLWEYFKFRISNGKTENLYPWECAACGSIAGATAAGITTPLDVAKTRIMLSVKLGRDNYSVISTLMDIWENKGIRGLFAGCVPRVVWLSIGGFVFFGAYEFFKGFLSLTLPISMAGVESEELFRTTLSDAVVKLLRKEGIISQSPVTFDERIAEAKENELIRKNRKSNAYLSRTSKMLENIPYFVFSVRHLSKSVIFGTNKLFRFSKRIIKAAEEDEHSISRPAVAEKRKRRLLRAPYLERNVKVETNTQQHNTEQQLFKDPSGKFSWRNLNVECDILIEKIRSMRSRQKRKIADTILLEGKNLIMEALAAGIQLQHVLFCDLKMLEKMPLPDEVDKVRISTHRMNTWSLLDSPPGIMAVAKKPTYEEISKSNDSNILPLTVICDGMKDPGNVGSLIRSLAAIGCRRILAVTGCCYFWEVKVLRSASGAHFYIPVYEDISWNRMLDYLPHDFFLYLADSNVKNQKNEESLLTTCFQKDTEIVLVVGSERTGLSEQALQFGEQHAGKRLHIPMANDKFCLNSAMNKDWQVVLPKKYWNNVIEVDEFYAIQLDDAKRVSSYVQAFSELWPIYSYKHLKRVRGTQPFTILLAPVGEQTDENKLSKAECFSDLAELKLLKIKVPKYPPLTRSQYEAAMLVWPVAFHPNKRIATLMDLSIFSNADVFNANRYMQMCIDSAKKVVGQVGVGCAIVEPKTGTVISVANNSLTSENPIQHAVMCAIDLVAEFQGGKPLSRRCSGVLHAEKDQLSPGSGSSFYLCTGFDCYVTREPCAMCSMALLHSRIRRVFYGYPVNHGALGSAAMIHILKSSNHRFDVFKGILADECLQLETLSPDWSTSLDMSGNVQTSAFMLTQPNIFKKIDSAQTKLDNYAKILDQLKSVKENDHFSITEPIIAEILEDVVKILAKDETLLELEAPLIIVGDLRGNFQTLLHIFVKFGWPPITRNIYGDLNHFNLRTVVLISLLKIFHCDTIFLIRGNFESSVSICLPGVSQEENDNDECNFSALFSVHLQEMFHHLPLAAVIMSRIFCVHSGISPMLVDFDQIRLLQRPLHVPKIGLIVDLLNAEPKSSIQGYAFSEKSNSNINNLIFGENVVHQFCNDFAIDMIIRGHENVEKGYAFFAEEKMLSIFSCLNYEDNNEAAVVEIYPTLEIQLNCDV</sequence>
<evidence type="ECO:0000313" key="15">
    <source>
        <dbReference type="EMBL" id="KRY73119.1"/>
    </source>
</evidence>
<dbReference type="Pfam" id="PF00588">
    <property type="entry name" value="SpoU_methylase"/>
    <property type="match status" value="1"/>
</dbReference>
<evidence type="ECO:0000259" key="14">
    <source>
        <dbReference type="PROSITE" id="PS51747"/>
    </source>
</evidence>
<dbReference type="Gene3D" id="3.40.1280.10">
    <property type="match status" value="1"/>
</dbReference>
<keyword evidence="8" id="KW-0999">Mitochondrion inner membrane</keyword>
<comment type="caution">
    <text evidence="15">The sequence shown here is derived from an EMBL/GenBank/DDBJ whole genome shotgun (WGS) entry which is preliminary data.</text>
</comment>
<keyword evidence="10" id="KW-0496">Mitochondrion</keyword>
<proteinExistence type="inferred from homology"/>
<dbReference type="Gene3D" id="3.30.1330.30">
    <property type="match status" value="1"/>
</dbReference>
<evidence type="ECO:0000256" key="6">
    <source>
        <dbReference type="ARBA" id="ARBA00022692"/>
    </source>
</evidence>
<dbReference type="InterPro" id="IPR013123">
    <property type="entry name" value="SpoU_subst-bd"/>
</dbReference>
<name>A0A0V1EH42_TRIPS</name>
<feature type="repeat" description="Solcar" evidence="12">
    <location>
        <begin position="174"/>
        <end position="261"/>
    </location>
</feature>
<keyword evidence="6 12" id="KW-0812">Transmembrane</keyword>
<evidence type="ECO:0000256" key="3">
    <source>
        <dbReference type="ARBA" id="ARBA00022448"/>
    </source>
</evidence>
<dbReference type="InterPro" id="IPR029064">
    <property type="entry name" value="Ribosomal_eL30-like_sf"/>
</dbReference>
<comment type="similarity">
    <text evidence="2">Belongs to the mitochondrial carrier (TC 2.A.29) family.</text>
</comment>
<dbReference type="SUPFAM" id="SSF53927">
    <property type="entry name" value="Cytidine deaminase-like"/>
    <property type="match status" value="1"/>
</dbReference>
<evidence type="ECO:0000256" key="10">
    <source>
        <dbReference type="ARBA" id="ARBA00023128"/>
    </source>
</evidence>
<dbReference type="SUPFAM" id="SSF55315">
    <property type="entry name" value="L30e-like"/>
    <property type="match status" value="1"/>
</dbReference>
<dbReference type="FunFam" id="1.50.40.10:FF:000018">
    <property type="entry name" value="S-adenosylmethionine mitochondrial carrier protein-like"/>
    <property type="match status" value="1"/>
</dbReference>
<organism evidence="15 16">
    <name type="scientific">Trichinella pseudospiralis</name>
    <name type="common">Parasitic roundworm</name>
    <dbReference type="NCBI Taxonomy" id="6337"/>
    <lineage>
        <taxon>Eukaryota</taxon>
        <taxon>Metazoa</taxon>
        <taxon>Ecdysozoa</taxon>
        <taxon>Nematoda</taxon>
        <taxon>Enoplea</taxon>
        <taxon>Dorylaimia</taxon>
        <taxon>Trichinellida</taxon>
        <taxon>Trichinellidae</taxon>
        <taxon>Trichinella</taxon>
    </lineage>
</organism>
<keyword evidence="11 12" id="KW-0472">Membrane</keyword>
<evidence type="ECO:0000256" key="4">
    <source>
        <dbReference type="ARBA" id="ARBA00022603"/>
    </source>
</evidence>
<feature type="repeat" description="Solcar" evidence="12">
    <location>
        <begin position="3"/>
        <end position="76"/>
    </location>
</feature>
<dbReference type="Pfam" id="PF00149">
    <property type="entry name" value="Metallophos"/>
    <property type="match status" value="1"/>
</dbReference>
<dbReference type="PROSITE" id="PS50920">
    <property type="entry name" value="SOLCAR"/>
    <property type="match status" value="3"/>
</dbReference>
<feature type="domain" description="CMP/dCMP-type deaminase" evidence="14">
    <location>
        <begin position="818"/>
        <end position="969"/>
    </location>
</feature>
<dbReference type="CDD" id="cd01285">
    <property type="entry name" value="nucleoside_deaminase"/>
    <property type="match status" value="1"/>
</dbReference>
<dbReference type="SMART" id="SM00967">
    <property type="entry name" value="SpoU_sub_bind"/>
    <property type="match status" value="1"/>
</dbReference>
<dbReference type="InterPro" id="IPR029052">
    <property type="entry name" value="Metallo-depent_PP-like"/>
</dbReference>
<evidence type="ECO:0000256" key="2">
    <source>
        <dbReference type="ARBA" id="ARBA00006375"/>
    </source>
</evidence>
<dbReference type="InterPro" id="IPR002125">
    <property type="entry name" value="CMP_dCMP_dom"/>
</dbReference>
<dbReference type="EMBL" id="JYDR01000037">
    <property type="protein sequence ID" value="KRY73117.1"/>
    <property type="molecule type" value="Genomic_DNA"/>
</dbReference>
<keyword evidence="7" id="KW-0677">Repeat</keyword>
<dbReference type="GO" id="GO:0016787">
    <property type="term" value="F:hydrolase activity"/>
    <property type="evidence" value="ECO:0007669"/>
    <property type="project" value="InterPro"/>
</dbReference>
<evidence type="ECO:0000256" key="5">
    <source>
        <dbReference type="ARBA" id="ARBA00022679"/>
    </source>
</evidence>
<keyword evidence="3" id="KW-0813">Transport</keyword>
<evidence type="ECO:0000256" key="1">
    <source>
        <dbReference type="ARBA" id="ARBA00004448"/>
    </source>
</evidence>
<dbReference type="EMBL" id="JYDR01000037">
    <property type="protein sequence ID" value="KRY73119.1"/>
    <property type="molecule type" value="Genomic_DNA"/>
</dbReference>
<evidence type="ECO:0000256" key="11">
    <source>
        <dbReference type="ARBA" id="ARBA00023136"/>
    </source>
</evidence>
<protein>
    <submittedName>
        <fullName evidence="15">S-adenosylmethionine mitochondrial carrier protein</fullName>
    </submittedName>
</protein>